<sequence>VSSQPDQLLYVGFKGLRSDNLTLTVIAEIKKSEIVLKLTNETSRLKDQVSFYSTNLNIQNSTDVKGTSIKPVMELTSTTRCAILLQQQSSTKQDFNLKSEKPVLA</sequence>
<comment type="caution">
    <text evidence="1">The sequence shown here is derived from an EMBL/GenBank/DDBJ whole genome shotgun (WGS) entry which is preliminary data.</text>
</comment>
<feature type="non-terminal residue" evidence="1">
    <location>
        <position position="1"/>
    </location>
</feature>
<name>A0A392PQA4_9FABA</name>
<dbReference type="AlphaFoldDB" id="A0A392PQA4"/>
<organism evidence="1 2">
    <name type="scientific">Trifolium medium</name>
    <dbReference type="NCBI Taxonomy" id="97028"/>
    <lineage>
        <taxon>Eukaryota</taxon>
        <taxon>Viridiplantae</taxon>
        <taxon>Streptophyta</taxon>
        <taxon>Embryophyta</taxon>
        <taxon>Tracheophyta</taxon>
        <taxon>Spermatophyta</taxon>
        <taxon>Magnoliopsida</taxon>
        <taxon>eudicotyledons</taxon>
        <taxon>Gunneridae</taxon>
        <taxon>Pentapetalae</taxon>
        <taxon>rosids</taxon>
        <taxon>fabids</taxon>
        <taxon>Fabales</taxon>
        <taxon>Fabaceae</taxon>
        <taxon>Papilionoideae</taxon>
        <taxon>50 kb inversion clade</taxon>
        <taxon>NPAAA clade</taxon>
        <taxon>Hologalegina</taxon>
        <taxon>IRL clade</taxon>
        <taxon>Trifolieae</taxon>
        <taxon>Trifolium</taxon>
    </lineage>
</organism>
<dbReference type="GO" id="GO:0016301">
    <property type="term" value="F:kinase activity"/>
    <property type="evidence" value="ECO:0007669"/>
    <property type="project" value="UniProtKB-KW"/>
</dbReference>
<keyword evidence="1" id="KW-0675">Receptor</keyword>
<dbReference type="GO" id="GO:0030246">
    <property type="term" value="F:carbohydrate binding"/>
    <property type="evidence" value="ECO:0007669"/>
    <property type="project" value="UniProtKB-KW"/>
</dbReference>
<keyword evidence="1" id="KW-0418">Kinase</keyword>
<proteinExistence type="predicted"/>
<evidence type="ECO:0000313" key="1">
    <source>
        <dbReference type="EMBL" id="MCI14283.1"/>
    </source>
</evidence>
<evidence type="ECO:0000313" key="2">
    <source>
        <dbReference type="Proteomes" id="UP000265520"/>
    </source>
</evidence>
<keyword evidence="1" id="KW-0808">Transferase</keyword>
<keyword evidence="2" id="KW-1185">Reference proteome</keyword>
<accession>A0A392PQA4</accession>
<dbReference type="EMBL" id="LXQA010091760">
    <property type="protein sequence ID" value="MCI14283.1"/>
    <property type="molecule type" value="Genomic_DNA"/>
</dbReference>
<protein>
    <submittedName>
        <fullName evidence="1">L-type lectin-domain containing receptor kinase S.4-like</fullName>
    </submittedName>
</protein>
<keyword evidence="1" id="KW-0430">Lectin</keyword>
<dbReference type="Proteomes" id="UP000265520">
    <property type="component" value="Unassembled WGS sequence"/>
</dbReference>
<reference evidence="1 2" key="1">
    <citation type="journal article" date="2018" name="Front. Plant Sci.">
        <title>Red Clover (Trifolium pratense) and Zigzag Clover (T. medium) - A Picture of Genomic Similarities and Differences.</title>
        <authorList>
            <person name="Dluhosova J."/>
            <person name="Istvanek J."/>
            <person name="Nedelnik J."/>
            <person name="Repkova J."/>
        </authorList>
    </citation>
    <scope>NUCLEOTIDE SEQUENCE [LARGE SCALE GENOMIC DNA]</scope>
    <source>
        <strain evidence="2">cv. 10/8</strain>
        <tissue evidence="1">Leaf</tissue>
    </source>
</reference>